<dbReference type="CDD" id="cd04785">
    <property type="entry name" value="HTH_CadR-PbrR-like"/>
    <property type="match status" value="1"/>
</dbReference>
<dbReference type="GO" id="GO:0003700">
    <property type="term" value="F:DNA-binding transcription factor activity"/>
    <property type="evidence" value="ECO:0007669"/>
    <property type="project" value="InterPro"/>
</dbReference>
<sequence length="151" mass="16614">MLTIGKLGAATGVKVPTIRYYEQIGLLPEAERSGGNQRLYGPQARERLAFIRHARDLGFSLEAIRELSSLADQPSRPCAAADSIAKRQLQAVRLRIARLQALEQELQRMVVQCRHGTISDCRVIEVLGNHALCAHDHAPEPEVGSSDALPR</sequence>
<dbReference type="GO" id="GO:0003677">
    <property type="term" value="F:DNA binding"/>
    <property type="evidence" value="ECO:0007669"/>
    <property type="project" value="UniProtKB-KW"/>
</dbReference>
<comment type="caution">
    <text evidence="5">The sequence shown here is derived from an EMBL/GenBank/DDBJ whole genome shotgun (WGS) entry which is preliminary data.</text>
</comment>
<proteinExistence type="predicted"/>
<organism evidence="5 6">
    <name type="scientific">Paenirhodobacter ferrireducens</name>
    <dbReference type="NCBI Taxonomy" id="1215032"/>
    <lineage>
        <taxon>Bacteria</taxon>
        <taxon>Pseudomonadati</taxon>
        <taxon>Pseudomonadota</taxon>
        <taxon>Alphaproteobacteria</taxon>
        <taxon>Rhodobacterales</taxon>
        <taxon>Rhodobacter group</taxon>
        <taxon>Paenirhodobacter</taxon>
    </lineage>
</organism>
<dbReference type="Proteomes" id="UP000286594">
    <property type="component" value="Unassembled WGS sequence"/>
</dbReference>
<evidence type="ECO:0000313" key="6">
    <source>
        <dbReference type="Proteomes" id="UP000286594"/>
    </source>
</evidence>
<dbReference type="PANTHER" id="PTHR30204:SF94">
    <property type="entry name" value="HEAVY METAL-DEPENDENT TRANSCRIPTIONAL REGULATOR HI_0293-RELATED"/>
    <property type="match status" value="1"/>
</dbReference>
<dbReference type="Pfam" id="PF00376">
    <property type="entry name" value="MerR"/>
    <property type="match status" value="1"/>
</dbReference>
<dbReference type="RefSeq" id="WP_128152095.1">
    <property type="nucleotide sequence ID" value="NZ_SAVB01000032.1"/>
</dbReference>
<keyword evidence="2" id="KW-0238">DNA-binding</keyword>
<evidence type="ECO:0000256" key="3">
    <source>
        <dbReference type="ARBA" id="ARBA00023163"/>
    </source>
</evidence>
<dbReference type="SUPFAM" id="SSF46955">
    <property type="entry name" value="Putative DNA-binding domain"/>
    <property type="match status" value="1"/>
</dbReference>
<dbReference type="OrthoDB" id="9802944at2"/>
<dbReference type="PROSITE" id="PS50937">
    <property type="entry name" value="HTH_MERR_2"/>
    <property type="match status" value="1"/>
</dbReference>
<protein>
    <submittedName>
        <fullName evidence="5">MerR family transcriptional regulator</fullName>
    </submittedName>
</protein>
<dbReference type="Pfam" id="PF09278">
    <property type="entry name" value="MerR-DNA-bind"/>
    <property type="match status" value="1"/>
</dbReference>
<keyword evidence="3" id="KW-0804">Transcription</keyword>
<accession>A0A443L546</accession>
<evidence type="ECO:0000256" key="1">
    <source>
        <dbReference type="ARBA" id="ARBA00023015"/>
    </source>
</evidence>
<gene>
    <name evidence="5" type="ORF">EOW65_18885</name>
</gene>
<dbReference type="InterPro" id="IPR047057">
    <property type="entry name" value="MerR_fam"/>
</dbReference>
<evidence type="ECO:0000313" key="5">
    <source>
        <dbReference type="EMBL" id="RWR44339.1"/>
    </source>
</evidence>
<evidence type="ECO:0000259" key="4">
    <source>
        <dbReference type="PROSITE" id="PS50937"/>
    </source>
</evidence>
<dbReference type="InterPro" id="IPR009061">
    <property type="entry name" value="DNA-bd_dom_put_sf"/>
</dbReference>
<dbReference type="AlphaFoldDB" id="A0A443L546"/>
<dbReference type="EMBL" id="SAVB01000032">
    <property type="protein sequence ID" value="RWR44339.1"/>
    <property type="molecule type" value="Genomic_DNA"/>
</dbReference>
<dbReference type="InterPro" id="IPR000551">
    <property type="entry name" value="MerR-type_HTH_dom"/>
</dbReference>
<dbReference type="PANTHER" id="PTHR30204">
    <property type="entry name" value="REDOX-CYCLING DRUG-SENSING TRANSCRIPTIONAL ACTIVATOR SOXR"/>
    <property type="match status" value="1"/>
</dbReference>
<dbReference type="SMART" id="SM00422">
    <property type="entry name" value="HTH_MERR"/>
    <property type="match status" value="1"/>
</dbReference>
<dbReference type="InterPro" id="IPR015358">
    <property type="entry name" value="Tscrpt_reg_MerR_DNA-bd"/>
</dbReference>
<keyword evidence="1" id="KW-0805">Transcription regulation</keyword>
<keyword evidence="6" id="KW-1185">Reference proteome</keyword>
<dbReference type="Gene3D" id="1.10.1660.10">
    <property type="match status" value="1"/>
</dbReference>
<name>A0A443L546_9RHOB</name>
<dbReference type="PRINTS" id="PR00040">
    <property type="entry name" value="HTHMERR"/>
</dbReference>
<feature type="domain" description="HTH merR-type" evidence="4">
    <location>
        <begin position="1"/>
        <end position="70"/>
    </location>
</feature>
<evidence type="ECO:0000256" key="2">
    <source>
        <dbReference type="ARBA" id="ARBA00023125"/>
    </source>
</evidence>
<reference evidence="5 6" key="1">
    <citation type="submission" date="2019-01" db="EMBL/GenBank/DDBJ databases">
        <title>Sinorhodobacter populi sp. nov. isolated from the symptomatic bark tissue of Populus euramericana canker.</title>
        <authorList>
            <person name="Xu G."/>
        </authorList>
    </citation>
    <scope>NUCLEOTIDE SEQUENCE [LARGE SCALE GENOMIC DNA]</scope>
    <source>
        <strain evidence="5 6">CCTCC AB2012026</strain>
    </source>
</reference>